<dbReference type="UniPathway" id="UPA00223">
    <property type="reaction ID" value="UER00999"/>
</dbReference>
<feature type="non-terminal residue" evidence="10">
    <location>
        <position position="1"/>
    </location>
</feature>
<dbReference type="Gene3D" id="3.30.470.20">
    <property type="entry name" value="ATP-grasp fold, B domain"/>
    <property type="match status" value="1"/>
</dbReference>
<dbReference type="InterPro" id="IPR005811">
    <property type="entry name" value="SUCC_ACL_C"/>
</dbReference>
<dbReference type="FunFam" id="2.160.10.10:FF:000025">
    <property type="entry name" value="Hexapeptide-repeat containing-acetyltransferase"/>
    <property type="match status" value="1"/>
</dbReference>
<keyword evidence="7" id="KW-0067">ATP-binding</keyword>
<protein>
    <submittedName>
        <fullName evidence="10">Galactoside O-acetyltransferase</fullName>
    </submittedName>
</protein>
<evidence type="ECO:0000256" key="7">
    <source>
        <dbReference type="ARBA" id="ARBA00022840"/>
    </source>
</evidence>
<dbReference type="InterPro" id="IPR024688">
    <property type="entry name" value="Mac_dom"/>
</dbReference>
<dbReference type="SUPFAM" id="SSF56059">
    <property type="entry name" value="Glutathione synthetase ATP-binding domain-like"/>
    <property type="match status" value="1"/>
</dbReference>
<dbReference type="SMART" id="SM01266">
    <property type="entry name" value="Mac"/>
    <property type="match status" value="1"/>
</dbReference>
<dbReference type="InterPro" id="IPR016102">
    <property type="entry name" value="Succinyl-CoA_synth-like"/>
</dbReference>
<dbReference type="GO" id="GO:0042709">
    <property type="term" value="C:succinate-CoA ligase complex"/>
    <property type="evidence" value="ECO:0007669"/>
    <property type="project" value="TreeGrafter"/>
</dbReference>
<evidence type="ECO:0000259" key="9">
    <source>
        <dbReference type="SMART" id="SM01266"/>
    </source>
</evidence>
<evidence type="ECO:0000256" key="8">
    <source>
        <dbReference type="ARBA" id="ARBA00023315"/>
    </source>
</evidence>
<dbReference type="PANTHER" id="PTHR11815">
    <property type="entry name" value="SUCCINYL-COA SYNTHETASE BETA CHAIN"/>
    <property type="match status" value="1"/>
</dbReference>
<feature type="domain" description="Maltose/galactoside acetyltransferase" evidence="9">
    <location>
        <begin position="409"/>
        <end position="469"/>
    </location>
</feature>
<dbReference type="AlphaFoldDB" id="A0A2S4KX83"/>
<dbReference type="Pfam" id="PF08442">
    <property type="entry name" value="ATP-grasp_2"/>
    <property type="match status" value="1"/>
</dbReference>
<dbReference type="Proteomes" id="UP000237481">
    <property type="component" value="Unassembled WGS sequence"/>
</dbReference>
<keyword evidence="11" id="KW-1185">Reference proteome</keyword>
<dbReference type="PANTHER" id="PTHR11815:SF1">
    <property type="entry name" value="SUCCINATE--COA LIGASE [ADP-FORMING] SUBUNIT BETA, MITOCHONDRIAL"/>
    <property type="match status" value="1"/>
</dbReference>
<evidence type="ECO:0000313" key="10">
    <source>
        <dbReference type="EMBL" id="POR34799.1"/>
    </source>
</evidence>
<evidence type="ECO:0000256" key="5">
    <source>
        <dbReference type="ARBA" id="ARBA00022679"/>
    </source>
</evidence>
<dbReference type="InterPro" id="IPR013815">
    <property type="entry name" value="ATP_grasp_subdomain_1"/>
</dbReference>
<dbReference type="InterPro" id="IPR013650">
    <property type="entry name" value="ATP-grasp_succ-CoA_synth-type"/>
</dbReference>
<evidence type="ECO:0000256" key="3">
    <source>
        <dbReference type="ARBA" id="ARBA00022532"/>
    </source>
</evidence>
<dbReference type="CDD" id="cd03357">
    <property type="entry name" value="LbH_MAT_GAT"/>
    <property type="match status" value="1"/>
</dbReference>
<dbReference type="Pfam" id="PF00549">
    <property type="entry name" value="Ligase_CoA"/>
    <property type="match status" value="1"/>
</dbReference>
<dbReference type="STRING" id="94208.A0A2S4KX83"/>
<proteinExistence type="inferred from homology"/>
<dbReference type="SUPFAM" id="SSF52210">
    <property type="entry name" value="Succinyl-CoA synthetase domains"/>
    <property type="match status" value="1"/>
</dbReference>
<comment type="caution">
    <text evidence="10">The sequence shown here is derived from an EMBL/GenBank/DDBJ whole genome shotgun (WGS) entry which is preliminary data.</text>
</comment>
<evidence type="ECO:0000256" key="6">
    <source>
        <dbReference type="ARBA" id="ARBA00022741"/>
    </source>
</evidence>
<dbReference type="Pfam" id="PF00132">
    <property type="entry name" value="Hexapep"/>
    <property type="match status" value="1"/>
</dbReference>
<dbReference type="EMBL" id="PKSG01000487">
    <property type="protein sequence ID" value="POR34799.1"/>
    <property type="molecule type" value="Genomic_DNA"/>
</dbReference>
<evidence type="ECO:0000256" key="4">
    <source>
        <dbReference type="ARBA" id="ARBA00022598"/>
    </source>
</evidence>
<dbReference type="SUPFAM" id="SSF51161">
    <property type="entry name" value="Trimeric LpxA-like enzymes"/>
    <property type="match status" value="1"/>
</dbReference>
<evidence type="ECO:0000256" key="2">
    <source>
        <dbReference type="ARBA" id="ARBA00007274"/>
    </source>
</evidence>
<dbReference type="Pfam" id="PF12464">
    <property type="entry name" value="Mac"/>
    <property type="match status" value="1"/>
</dbReference>
<keyword evidence="6" id="KW-0547">Nucleotide-binding</keyword>
<evidence type="ECO:0000313" key="11">
    <source>
        <dbReference type="Proteomes" id="UP000237481"/>
    </source>
</evidence>
<dbReference type="Gene3D" id="3.40.50.261">
    <property type="entry name" value="Succinyl-CoA synthetase domains"/>
    <property type="match status" value="1"/>
</dbReference>
<gene>
    <name evidence="10" type="ORF">TPAR_04990</name>
</gene>
<dbReference type="Gene3D" id="2.160.10.10">
    <property type="entry name" value="Hexapeptide repeat proteins"/>
    <property type="match status" value="1"/>
</dbReference>
<keyword evidence="5 10" id="KW-0808">Transferase</keyword>
<dbReference type="InterPro" id="IPR001451">
    <property type="entry name" value="Hexapep"/>
</dbReference>
<dbReference type="GO" id="GO:0006104">
    <property type="term" value="P:succinyl-CoA metabolic process"/>
    <property type="evidence" value="ECO:0007669"/>
    <property type="project" value="TreeGrafter"/>
</dbReference>
<keyword evidence="4" id="KW-0436">Ligase</keyword>
<dbReference type="GO" id="GO:0004775">
    <property type="term" value="F:succinate-CoA ligase (ADP-forming) activity"/>
    <property type="evidence" value="ECO:0007669"/>
    <property type="project" value="TreeGrafter"/>
</dbReference>
<reference evidence="10 11" key="1">
    <citation type="submission" date="2018-01" db="EMBL/GenBank/DDBJ databases">
        <title>Harnessing the power of phylogenomics to disentangle the directionality and signatures of interkingdom host jumping in the parasitic fungal genus Tolypocladium.</title>
        <authorList>
            <person name="Quandt C.A."/>
            <person name="Patterson W."/>
            <person name="Spatafora J.W."/>
        </authorList>
    </citation>
    <scope>NUCLEOTIDE SEQUENCE [LARGE SCALE GENOMIC DNA]</scope>
    <source>
        <strain evidence="10 11">NRBC 100945</strain>
    </source>
</reference>
<dbReference type="InterPro" id="IPR017866">
    <property type="entry name" value="Succ-CoA_synthase_bsu_CS"/>
</dbReference>
<dbReference type="InterPro" id="IPR011004">
    <property type="entry name" value="Trimer_LpxA-like_sf"/>
</dbReference>
<dbReference type="PROSITE" id="PS01217">
    <property type="entry name" value="SUCCINYL_COA_LIG_3"/>
    <property type="match status" value="1"/>
</dbReference>
<keyword evidence="8" id="KW-0012">Acyltransferase</keyword>
<dbReference type="GO" id="GO:0006099">
    <property type="term" value="P:tricarboxylic acid cycle"/>
    <property type="evidence" value="ECO:0007669"/>
    <property type="project" value="UniProtKB-UniPathway"/>
</dbReference>
<organism evidence="10 11">
    <name type="scientific">Tolypocladium paradoxum</name>
    <dbReference type="NCBI Taxonomy" id="94208"/>
    <lineage>
        <taxon>Eukaryota</taxon>
        <taxon>Fungi</taxon>
        <taxon>Dikarya</taxon>
        <taxon>Ascomycota</taxon>
        <taxon>Pezizomycotina</taxon>
        <taxon>Sordariomycetes</taxon>
        <taxon>Hypocreomycetidae</taxon>
        <taxon>Hypocreales</taxon>
        <taxon>Ophiocordycipitaceae</taxon>
        <taxon>Tolypocladium</taxon>
    </lineage>
</organism>
<comment type="similarity">
    <text evidence="2">Belongs to the transferase hexapeptide repeat family.</text>
</comment>
<evidence type="ECO:0000256" key="1">
    <source>
        <dbReference type="ARBA" id="ARBA00005064"/>
    </source>
</evidence>
<dbReference type="FunFam" id="3.40.50.261:FF:000001">
    <property type="entry name" value="Succinate--CoA ligase [ADP-forming] subunit beta"/>
    <property type="match status" value="1"/>
</dbReference>
<accession>A0A2S4KX83</accession>
<name>A0A2S4KX83_9HYPO</name>
<sequence length="600" mass="64845">FGAPVPRGKVVRTATEARAAIHELGPRCVIKAQVLGGGRADGQFDNGLRSGVQAVDDPDHGEAVASKMLGHRLRTRHSGSEGYAVKELYVVESLEFDAKWYLAMTVDRENYGPAIVVSKKGGSDIDVIAKEHPDSLFTFNFRLSEGMTADLVFRISAQLGLTAREAENLHRILEPMHKIFSQMDATSLEINPLAHSADGSFACLDANFAFDNSAARRQPDIFALRDQTQEVPDEVEAEGHGLLYVKMDGNIGNVVNGAGLAMATNDAIGFEGGMSSNFLDAGGKATKETMQQAFGIITRDERVKAILVNIYGGLTRCDMIAESIIGASKELDMRMPMVVRLQGTNSEKGLKLLEEANLGLHVESDFGRAAQRVVELANSANCTMAGTEKDAAKIEFAKTLSNVPWCDDYEKMISGVLYDSQVPELVNGRFRARKLMNKYNTHFPDDATLQSLVDDREVMLKQMFGKVGKAPFIEPPLNIDYGCNIIIGDAFYSNFNLVILDCGMVKIGNRVQFGPFVSIFAATHETGVQSRRDGIEYAKGVTIGDDCWIGGNTTIMPGVTIGKGCTIGAGSVVTKSVPDFSVAIGSPAKVVKTVEAVPDL</sequence>
<dbReference type="OrthoDB" id="1664372at2759"/>
<dbReference type="GO" id="GO:0016407">
    <property type="term" value="F:acetyltransferase activity"/>
    <property type="evidence" value="ECO:0007669"/>
    <property type="project" value="InterPro"/>
</dbReference>
<dbReference type="GO" id="GO:0005524">
    <property type="term" value="F:ATP binding"/>
    <property type="evidence" value="ECO:0007669"/>
    <property type="project" value="UniProtKB-KW"/>
</dbReference>
<dbReference type="Gene3D" id="3.30.1490.20">
    <property type="entry name" value="ATP-grasp fold, A domain"/>
    <property type="match status" value="1"/>
</dbReference>
<dbReference type="GO" id="GO:0005739">
    <property type="term" value="C:mitochondrion"/>
    <property type="evidence" value="ECO:0007669"/>
    <property type="project" value="TreeGrafter"/>
</dbReference>
<keyword evidence="3" id="KW-0816">Tricarboxylic acid cycle</keyword>
<dbReference type="NCBIfam" id="NF001913">
    <property type="entry name" value="PRK00696.1"/>
    <property type="match status" value="1"/>
</dbReference>
<comment type="pathway">
    <text evidence="1">Carbohydrate metabolism; tricarboxylic acid cycle; succinate from succinyl-CoA (ligase route): step 1/1.</text>
</comment>